<dbReference type="InterPro" id="IPR036388">
    <property type="entry name" value="WH-like_DNA-bd_sf"/>
</dbReference>
<dbReference type="GO" id="GO:0003677">
    <property type="term" value="F:DNA binding"/>
    <property type="evidence" value="ECO:0007669"/>
    <property type="project" value="UniProtKB-KW"/>
</dbReference>
<dbReference type="SUPFAM" id="SSF46785">
    <property type="entry name" value="Winged helix' DNA-binding domain"/>
    <property type="match status" value="1"/>
</dbReference>
<sequence>MDEGPVDDLTDQAAGTDAPEVRWLDPVERRAWLSMVATHMQLMPALEADLQEHGAVSIFEYQVLAMLSEHGDPLPMSELASRTNSSLSRLSHAARKLEKRGWIQRSTSPVDARVTLAQMTEVGMQEVMRLAPVHVRSVRRRLLDVLDARDLEDIGRIGGKLIGHLKPDHWVFRDPALTEVCPQLQEPDSN</sequence>
<dbReference type="GO" id="GO:0003700">
    <property type="term" value="F:DNA-binding transcription factor activity"/>
    <property type="evidence" value="ECO:0007669"/>
    <property type="project" value="InterPro"/>
</dbReference>
<keyword evidence="3" id="KW-1185">Reference proteome</keyword>
<proteinExistence type="predicted"/>
<protein>
    <submittedName>
        <fullName evidence="2">DNA-binding transcriptional regulator, MarR family</fullName>
    </submittedName>
</protein>
<dbReference type="Pfam" id="PF01047">
    <property type="entry name" value="MarR"/>
    <property type="match status" value="1"/>
</dbReference>
<dbReference type="InterPro" id="IPR036390">
    <property type="entry name" value="WH_DNA-bd_sf"/>
</dbReference>
<dbReference type="Gene3D" id="1.10.10.10">
    <property type="entry name" value="Winged helix-like DNA-binding domain superfamily/Winged helix DNA-binding domain"/>
    <property type="match status" value="1"/>
</dbReference>
<reference evidence="2 3" key="1">
    <citation type="submission" date="2016-10" db="EMBL/GenBank/DDBJ databases">
        <authorList>
            <person name="de Groot N.N."/>
        </authorList>
    </citation>
    <scope>NUCLEOTIDE SEQUENCE [LARGE SCALE GENOMIC DNA]</scope>
    <source>
        <strain evidence="2 3">CGMCC 1.7054</strain>
    </source>
</reference>
<dbReference type="RefSeq" id="WP_091695779.1">
    <property type="nucleotide sequence ID" value="NZ_FPCG01000003.1"/>
</dbReference>
<dbReference type="PANTHER" id="PTHR33164">
    <property type="entry name" value="TRANSCRIPTIONAL REGULATOR, MARR FAMILY"/>
    <property type="match status" value="1"/>
</dbReference>
<keyword evidence="2" id="KW-0238">DNA-binding</keyword>
<dbReference type="AlphaFoldDB" id="A0A1I7MJE1"/>
<dbReference type="PROSITE" id="PS50995">
    <property type="entry name" value="HTH_MARR_2"/>
    <property type="match status" value="1"/>
</dbReference>
<evidence type="ECO:0000313" key="2">
    <source>
        <dbReference type="EMBL" id="SFV22055.1"/>
    </source>
</evidence>
<dbReference type="SMART" id="SM00347">
    <property type="entry name" value="HTH_MARR"/>
    <property type="match status" value="1"/>
</dbReference>
<organism evidence="2 3">
    <name type="scientific">Micrococcus terreus</name>
    <dbReference type="NCBI Taxonomy" id="574650"/>
    <lineage>
        <taxon>Bacteria</taxon>
        <taxon>Bacillati</taxon>
        <taxon>Actinomycetota</taxon>
        <taxon>Actinomycetes</taxon>
        <taxon>Micrococcales</taxon>
        <taxon>Micrococcaceae</taxon>
        <taxon>Micrococcus</taxon>
    </lineage>
</organism>
<dbReference type="InterPro" id="IPR000835">
    <property type="entry name" value="HTH_MarR-typ"/>
</dbReference>
<dbReference type="OrthoDB" id="8635520at2"/>
<feature type="domain" description="HTH marR-type" evidence="1">
    <location>
        <begin position="32"/>
        <end position="163"/>
    </location>
</feature>
<dbReference type="EMBL" id="FPCG01000003">
    <property type="protein sequence ID" value="SFV22055.1"/>
    <property type="molecule type" value="Genomic_DNA"/>
</dbReference>
<evidence type="ECO:0000259" key="1">
    <source>
        <dbReference type="PROSITE" id="PS50995"/>
    </source>
</evidence>
<dbReference type="STRING" id="574650.SAMN04487966_103178"/>
<evidence type="ECO:0000313" key="3">
    <source>
        <dbReference type="Proteomes" id="UP000198881"/>
    </source>
</evidence>
<dbReference type="InterPro" id="IPR039422">
    <property type="entry name" value="MarR/SlyA-like"/>
</dbReference>
<dbReference type="Proteomes" id="UP000198881">
    <property type="component" value="Unassembled WGS sequence"/>
</dbReference>
<gene>
    <name evidence="2" type="ORF">SAMN04487966_103178</name>
</gene>
<dbReference type="PANTHER" id="PTHR33164:SF99">
    <property type="entry name" value="MARR FAMILY REGULATORY PROTEIN"/>
    <property type="match status" value="1"/>
</dbReference>
<accession>A0A1I7MJE1</accession>
<dbReference type="GO" id="GO:0006950">
    <property type="term" value="P:response to stress"/>
    <property type="evidence" value="ECO:0007669"/>
    <property type="project" value="TreeGrafter"/>
</dbReference>
<name>A0A1I7MJE1_9MICC</name>